<evidence type="ECO:0000313" key="1">
    <source>
        <dbReference type="EMBL" id="JAH41837.1"/>
    </source>
</evidence>
<accession>A0A0E9SKU5</accession>
<dbReference type="EMBL" id="GBXM01066740">
    <property type="protein sequence ID" value="JAH41837.1"/>
    <property type="molecule type" value="Transcribed_RNA"/>
</dbReference>
<reference evidence="1" key="1">
    <citation type="submission" date="2014-11" db="EMBL/GenBank/DDBJ databases">
        <authorList>
            <person name="Amaro Gonzalez C."/>
        </authorList>
    </citation>
    <scope>NUCLEOTIDE SEQUENCE</scope>
</reference>
<dbReference type="AlphaFoldDB" id="A0A0E9SKU5"/>
<organism evidence="1">
    <name type="scientific">Anguilla anguilla</name>
    <name type="common">European freshwater eel</name>
    <name type="synonym">Muraena anguilla</name>
    <dbReference type="NCBI Taxonomy" id="7936"/>
    <lineage>
        <taxon>Eukaryota</taxon>
        <taxon>Metazoa</taxon>
        <taxon>Chordata</taxon>
        <taxon>Craniata</taxon>
        <taxon>Vertebrata</taxon>
        <taxon>Euteleostomi</taxon>
        <taxon>Actinopterygii</taxon>
        <taxon>Neopterygii</taxon>
        <taxon>Teleostei</taxon>
        <taxon>Anguilliformes</taxon>
        <taxon>Anguillidae</taxon>
        <taxon>Anguilla</taxon>
    </lineage>
</organism>
<name>A0A0E9SKU5_ANGAN</name>
<protein>
    <submittedName>
        <fullName evidence="1">Uncharacterized protein</fullName>
    </submittedName>
</protein>
<sequence>MCQTCQNNSVTSKKLSWWALSRIRGCSFDSQLHKSRRWGFSSIMVRILQSSTVEVFLSLTGRL</sequence>
<reference evidence="1" key="2">
    <citation type="journal article" date="2015" name="Fish Shellfish Immunol.">
        <title>Early steps in the European eel (Anguilla anguilla)-Vibrio vulnificus interaction in the gills: Role of the RtxA13 toxin.</title>
        <authorList>
            <person name="Callol A."/>
            <person name="Pajuelo D."/>
            <person name="Ebbesson L."/>
            <person name="Teles M."/>
            <person name="MacKenzie S."/>
            <person name="Amaro C."/>
        </authorList>
    </citation>
    <scope>NUCLEOTIDE SEQUENCE</scope>
</reference>
<proteinExistence type="predicted"/>